<feature type="domain" description="Peptidase M16 C-terminal" evidence="2">
    <location>
        <begin position="182"/>
        <end position="363"/>
    </location>
</feature>
<dbReference type="InterPro" id="IPR011765">
    <property type="entry name" value="Pept_M16_N"/>
</dbReference>
<dbReference type="InterPro" id="IPR050361">
    <property type="entry name" value="MPP/UQCRC_Complex"/>
</dbReference>
<evidence type="ECO:0000259" key="1">
    <source>
        <dbReference type="Pfam" id="PF00675"/>
    </source>
</evidence>
<dbReference type="AlphaFoldDB" id="A0A1S8KLI3"/>
<dbReference type="Pfam" id="PF00675">
    <property type="entry name" value="Peptidase_M16"/>
    <property type="match status" value="1"/>
</dbReference>
<accession>A0A1S8KLI3</accession>
<evidence type="ECO:0000313" key="3">
    <source>
        <dbReference type="EMBL" id="OOL80607.1"/>
    </source>
</evidence>
<gene>
    <name evidence="3" type="ORF">BWX42_01325</name>
</gene>
<sequence length="430" mass="49327">MQTKEYPQLNETLYTETLENGLQVVLLPKPDFNKTYALFGTDFGSIDQHFTPIGKSEPVNFPDGIAHFLEHKMFEKEDGDVFHEFSKYGAAANAFTSFTRTAYLFSTTHFVEENLKTLLDFVQAPYFTEETVEKEKGIIAQEIGMYEDEASFQLMMGILKNLYPDHPVHIDILGTVESINQITADMLYDNYNTFYHPSNMTLLVVGQIEPEETMALIRSNQEAKDFPEAPTPNRIFPEENLDEITAEETIHMPIQKPKVSLGIRGLRTNLTGEDALRYEIAMSLYMEMLLGPTSEAYLSLYDEGIIDDSYSTEFLFERTFNTINVATDTKQPEEFKKRMKAILLEHQASADINPEHFELIKRKTIGKVLQALNSLEYIAYQFMSKSYGEATVFDFVPFLEEMTLEETIEVANDYIREELLSVFTILPEES</sequence>
<dbReference type="EMBL" id="MUYF01000003">
    <property type="protein sequence ID" value="OOL80607.1"/>
    <property type="molecule type" value="Genomic_DNA"/>
</dbReference>
<name>A0A1S8KLI3_9LACT</name>
<dbReference type="InterPro" id="IPR011249">
    <property type="entry name" value="Metalloenz_LuxS/M16"/>
</dbReference>
<comment type="caution">
    <text evidence="3">The sequence shown here is derived from an EMBL/GenBank/DDBJ whole genome shotgun (WGS) entry which is preliminary data.</text>
</comment>
<feature type="domain" description="Peptidase M16 N-terminal" evidence="1">
    <location>
        <begin position="63"/>
        <end position="175"/>
    </location>
</feature>
<evidence type="ECO:0000313" key="4">
    <source>
        <dbReference type="Proteomes" id="UP000190409"/>
    </source>
</evidence>
<dbReference type="InterPro" id="IPR007863">
    <property type="entry name" value="Peptidase_M16_C"/>
</dbReference>
<dbReference type="NCBIfam" id="NF047421">
    <property type="entry name" value="YfmH_fam"/>
    <property type="match status" value="1"/>
</dbReference>
<dbReference type="Pfam" id="PF05193">
    <property type="entry name" value="Peptidase_M16_C"/>
    <property type="match status" value="1"/>
</dbReference>
<dbReference type="PANTHER" id="PTHR11851">
    <property type="entry name" value="METALLOPROTEASE"/>
    <property type="match status" value="1"/>
</dbReference>
<organism evidence="3 4">
    <name type="scientific">Dolosigranulum pigrum</name>
    <dbReference type="NCBI Taxonomy" id="29394"/>
    <lineage>
        <taxon>Bacteria</taxon>
        <taxon>Bacillati</taxon>
        <taxon>Bacillota</taxon>
        <taxon>Bacilli</taxon>
        <taxon>Lactobacillales</taxon>
        <taxon>Carnobacteriaceae</taxon>
        <taxon>Dolosigranulum</taxon>
    </lineage>
</organism>
<dbReference type="PANTHER" id="PTHR11851:SF134">
    <property type="entry name" value="ZINC-DEPENDENT PROTEASE"/>
    <property type="match status" value="1"/>
</dbReference>
<reference evidence="3 4" key="1">
    <citation type="submission" date="2017-01" db="EMBL/GenBank/DDBJ databases">
        <title>Complete Genome Sequence of Dolosigranulum pigrum isolated from a Patient with interstitial lung disease.</title>
        <authorList>
            <person name="Mukhopadhyay R."/>
            <person name="Joaquin J."/>
            <person name="Hogue R."/>
            <person name="Fitzgerald S."/>
            <person name="Jospin G."/>
            <person name="Eisen J.A."/>
            <person name="Chaturvedi V."/>
        </authorList>
    </citation>
    <scope>NUCLEOTIDE SEQUENCE [LARGE SCALE GENOMIC DNA]</scope>
    <source>
        <strain evidence="3 4">15S00348</strain>
    </source>
</reference>
<dbReference type="Proteomes" id="UP000190409">
    <property type="component" value="Unassembled WGS sequence"/>
</dbReference>
<evidence type="ECO:0000259" key="2">
    <source>
        <dbReference type="Pfam" id="PF05193"/>
    </source>
</evidence>
<dbReference type="Gene3D" id="3.30.830.10">
    <property type="entry name" value="Metalloenzyme, LuxS/M16 peptidase-like"/>
    <property type="match status" value="2"/>
</dbReference>
<protein>
    <submittedName>
        <fullName evidence="3">Peptidase M16</fullName>
    </submittedName>
</protein>
<dbReference type="GO" id="GO:0046872">
    <property type="term" value="F:metal ion binding"/>
    <property type="evidence" value="ECO:0007669"/>
    <property type="project" value="InterPro"/>
</dbReference>
<proteinExistence type="predicted"/>
<dbReference type="SUPFAM" id="SSF63411">
    <property type="entry name" value="LuxS/MPP-like metallohydrolase"/>
    <property type="match status" value="2"/>
</dbReference>